<evidence type="ECO:0000313" key="2">
    <source>
        <dbReference type="EMBL" id="KAF2606698.1"/>
    </source>
</evidence>
<dbReference type="Proteomes" id="UP000712281">
    <property type="component" value="Unassembled WGS sequence"/>
</dbReference>
<comment type="caution">
    <text evidence="2">The sequence shown here is derived from an EMBL/GenBank/DDBJ whole genome shotgun (WGS) entry which is preliminary data.</text>
</comment>
<proteinExistence type="predicted"/>
<organism evidence="2 3">
    <name type="scientific">Brassica cretica</name>
    <name type="common">Mustard</name>
    <dbReference type="NCBI Taxonomy" id="69181"/>
    <lineage>
        <taxon>Eukaryota</taxon>
        <taxon>Viridiplantae</taxon>
        <taxon>Streptophyta</taxon>
        <taxon>Embryophyta</taxon>
        <taxon>Tracheophyta</taxon>
        <taxon>Spermatophyta</taxon>
        <taxon>Magnoliopsida</taxon>
        <taxon>eudicotyledons</taxon>
        <taxon>Gunneridae</taxon>
        <taxon>Pentapetalae</taxon>
        <taxon>rosids</taxon>
        <taxon>malvids</taxon>
        <taxon>Brassicales</taxon>
        <taxon>Brassicaceae</taxon>
        <taxon>Brassiceae</taxon>
        <taxon>Brassica</taxon>
    </lineage>
</organism>
<reference evidence="2" key="1">
    <citation type="submission" date="2019-12" db="EMBL/GenBank/DDBJ databases">
        <title>Genome sequencing and annotation of Brassica cretica.</title>
        <authorList>
            <person name="Studholme D.J."/>
            <person name="Sarris P.F."/>
        </authorList>
    </citation>
    <scope>NUCLEOTIDE SEQUENCE</scope>
    <source>
        <strain evidence="2">PFS-001/15</strain>
        <tissue evidence="2">Leaf</tissue>
    </source>
</reference>
<dbReference type="EMBL" id="QGKW02000276">
    <property type="protein sequence ID" value="KAF2606698.1"/>
    <property type="molecule type" value="Genomic_DNA"/>
</dbReference>
<feature type="compositionally biased region" description="Polar residues" evidence="1">
    <location>
        <begin position="128"/>
        <end position="137"/>
    </location>
</feature>
<feature type="region of interest" description="Disordered" evidence="1">
    <location>
        <begin position="128"/>
        <end position="186"/>
    </location>
</feature>
<name>A0A8S9LMF4_BRACR</name>
<gene>
    <name evidence="2" type="ORF">F2Q68_00043054</name>
</gene>
<evidence type="ECO:0000256" key="1">
    <source>
        <dbReference type="SAM" id="MobiDB-lite"/>
    </source>
</evidence>
<dbReference type="AlphaFoldDB" id="A0A8S9LMF4"/>
<sequence length="208" mass="22612">MKILPGGGADESKIGVEQVREYSKLLALHHSEVRRESRLRVVYINTLKIENGGGVSSAKSLLSAAPLSLCLTPSIFSLHPGKLQLTVPDQPARDPAAISSRNFNSNSFQLASVRSSLGGPVSTICKQKTRSITQHGSTNEERSAIMDKPLAHTGDVCPNGRRHVREKPSDSLEVHPSTGRVPSVRPGHRVVSCKDARLDHVLMKFQKI</sequence>
<accession>A0A8S9LMF4</accession>
<protein>
    <submittedName>
        <fullName evidence="2">Uncharacterized protein</fullName>
    </submittedName>
</protein>
<evidence type="ECO:0000313" key="3">
    <source>
        <dbReference type="Proteomes" id="UP000712281"/>
    </source>
</evidence>